<dbReference type="RefSeq" id="WP_241155679.1">
    <property type="nucleotide sequence ID" value="NZ_JBHRSX010000022.1"/>
</dbReference>
<dbReference type="Pfam" id="PF00186">
    <property type="entry name" value="DHFR_1"/>
    <property type="match status" value="1"/>
</dbReference>
<comment type="caution">
    <text evidence="11">The sequence shown here is derived from an EMBL/GenBank/DDBJ whole genome shotgun (WGS) entry which is preliminary data.</text>
</comment>
<dbReference type="PIRSF" id="PIRSF000194">
    <property type="entry name" value="DHFR"/>
    <property type="match status" value="1"/>
</dbReference>
<dbReference type="PROSITE" id="PS51330">
    <property type="entry name" value="DHFR_2"/>
    <property type="match status" value="1"/>
</dbReference>
<keyword evidence="12" id="KW-1185">Reference proteome</keyword>
<accession>A0ABV7K219</accession>
<dbReference type="PRINTS" id="PR00070">
    <property type="entry name" value="DHFR"/>
</dbReference>
<organism evidence="11 12">
    <name type="scientific">Alteromonas oceani</name>
    <dbReference type="NCBI Taxonomy" id="2071609"/>
    <lineage>
        <taxon>Bacteria</taxon>
        <taxon>Pseudomonadati</taxon>
        <taxon>Pseudomonadota</taxon>
        <taxon>Gammaproteobacteria</taxon>
        <taxon>Alteromonadales</taxon>
        <taxon>Alteromonadaceae</taxon>
        <taxon>Alteromonas/Salinimonas group</taxon>
        <taxon>Alteromonas</taxon>
    </lineage>
</organism>
<dbReference type="EC" id="1.5.1.3" evidence="3 8"/>
<name>A0ABV7K219_9ALTE</name>
<evidence type="ECO:0000256" key="4">
    <source>
        <dbReference type="ARBA" id="ARBA00022563"/>
    </source>
</evidence>
<evidence type="ECO:0000256" key="6">
    <source>
        <dbReference type="ARBA" id="ARBA00023002"/>
    </source>
</evidence>
<evidence type="ECO:0000259" key="10">
    <source>
        <dbReference type="PROSITE" id="PS51330"/>
    </source>
</evidence>
<evidence type="ECO:0000313" key="11">
    <source>
        <dbReference type="EMBL" id="MFC3202416.1"/>
    </source>
</evidence>
<dbReference type="PANTHER" id="PTHR48069:SF3">
    <property type="entry name" value="DIHYDROFOLATE REDUCTASE"/>
    <property type="match status" value="1"/>
</dbReference>
<dbReference type="CDD" id="cd00209">
    <property type="entry name" value="DHFR"/>
    <property type="match status" value="1"/>
</dbReference>
<comment type="function">
    <text evidence="7 8">Key enzyme in folate metabolism. Catalyzes an essential reaction for de novo glycine and purine synthesis, and for DNA precursor synthesis.</text>
</comment>
<dbReference type="InterPro" id="IPR012259">
    <property type="entry name" value="DHFR"/>
</dbReference>
<comment type="catalytic activity">
    <reaction evidence="8">
        <text>(6S)-5,6,7,8-tetrahydrofolate + NADP(+) = 7,8-dihydrofolate + NADPH + H(+)</text>
        <dbReference type="Rhea" id="RHEA:15009"/>
        <dbReference type="ChEBI" id="CHEBI:15378"/>
        <dbReference type="ChEBI" id="CHEBI:57451"/>
        <dbReference type="ChEBI" id="CHEBI:57453"/>
        <dbReference type="ChEBI" id="CHEBI:57783"/>
        <dbReference type="ChEBI" id="CHEBI:58349"/>
        <dbReference type="EC" id="1.5.1.3"/>
    </reaction>
</comment>
<proteinExistence type="inferred from homology"/>
<gene>
    <name evidence="11" type="primary">folA</name>
    <name evidence="11" type="ORF">ACFOEW_11370</name>
</gene>
<evidence type="ECO:0000256" key="3">
    <source>
        <dbReference type="ARBA" id="ARBA00012856"/>
    </source>
</evidence>
<comment type="similarity">
    <text evidence="2 8 9">Belongs to the dihydrofolate reductase family.</text>
</comment>
<evidence type="ECO:0000256" key="5">
    <source>
        <dbReference type="ARBA" id="ARBA00022857"/>
    </source>
</evidence>
<dbReference type="SUPFAM" id="SSF53597">
    <property type="entry name" value="Dihydrofolate reductase-like"/>
    <property type="match status" value="1"/>
</dbReference>
<dbReference type="Gene3D" id="3.40.430.10">
    <property type="entry name" value="Dihydrofolate Reductase, subunit A"/>
    <property type="match status" value="1"/>
</dbReference>
<keyword evidence="6 8" id="KW-0560">Oxidoreductase</keyword>
<dbReference type="InterPro" id="IPR024072">
    <property type="entry name" value="DHFR-like_dom_sf"/>
</dbReference>
<dbReference type="EMBL" id="JBHRSX010000022">
    <property type="protein sequence ID" value="MFC3202416.1"/>
    <property type="molecule type" value="Genomic_DNA"/>
</dbReference>
<evidence type="ECO:0000256" key="7">
    <source>
        <dbReference type="ARBA" id="ARBA00025067"/>
    </source>
</evidence>
<dbReference type="Proteomes" id="UP001595477">
    <property type="component" value="Unassembled WGS sequence"/>
</dbReference>
<dbReference type="NCBIfam" id="NF008037">
    <property type="entry name" value="PRK10769.1"/>
    <property type="match status" value="1"/>
</dbReference>
<dbReference type="InterPro" id="IPR017925">
    <property type="entry name" value="DHFR_CS"/>
</dbReference>
<keyword evidence="4 8" id="KW-0554">One-carbon metabolism</keyword>
<protein>
    <recommendedName>
        <fullName evidence="3 8">Dihydrofolate reductase</fullName>
        <ecNumber evidence="3 8">1.5.1.3</ecNumber>
    </recommendedName>
</protein>
<dbReference type="PANTHER" id="PTHR48069">
    <property type="entry name" value="DIHYDROFOLATE REDUCTASE"/>
    <property type="match status" value="1"/>
</dbReference>
<reference evidence="12" key="1">
    <citation type="journal article" date="2019" name="Int. J. Syst. Evol. Microbiol.">
        <title>The Global Catalogue of Microorganisms (GCM) 10K type strain sequencing project: providing services to taxonomists for standard genome sequencing and annotation.</title>
        <authorList>
            <consortium name="The Broad Institute Genomics Platform"/>
            <consortium name="The Broad Institute Genome Sequencing Center for Infectious Disease"/>
            <person name="Wu L."/>
            <person name="Ma J."/>
        </authorList>
    </citation>
    <scope>NUCLEOTIDE SEQUENCE [LARGE SCALE GENOMIC DNA]</scope>
    <source>
        <strain evidence="12">KCTC 52449</strain>
    </source>
</reference>
<evidence type="ECO:0000256" key="2">
    <source>
        <dbReference type="ARBA" id="ARBA00009539"/>
    </source>
</evidence>
<evidence type="ECO:0000256" key="8">
    <source>
        <dbReference type="PIRNR" id="PIRNR000194"/>
    </source>
</evidence>
<evidence type="ECO:0000256" key="1">
    <source>
        <dbReference type="ARBA" id="ARBA00004903"/>
    </source>
</evidence>
<dbReference type="InterPro" id="IPR001796">
    <property type="entry name" value="DHFR_dom"/>
</dbReference>
<dbReference type="PROSITE" id="PS00075">
    <property type="entry name" value="DHFR_1"/>
    <property type="match status" value="1"/>
</dbReference>
<comment type="pathway">
    <text evidence="1 8">Cofactor biosynthesis; tetrahydrofolate biosynthesis; 5,6,7,8-tetrahydrofolate from 7,8-dihydrofolate: step 1/1.</text>
</comment>
<feature type="domain" description="DHFR" evidence="10">
    <location>
        <begin position="2"/>
        <end position="163"/>
    </location>
</feature>
<evidence type="ECO:0000313" key="12">
    <source>
        <dbReference type="Proteomes" id="UP001595477"/>
    </source>
</evidence>
<sequence>MKIAMIAAMANNRVIGKDNQMPWHMPADLAHFKRTTLGKPVIMGRKTYESIGRALPGRLNIVITTDTSYQLADAEVVNSIEDALNQAQQQAPEEVMIIGGGKIYSSLLAKADRLYLTLIDLDTDGDTHFPDYQADGEWQLVEEQACGPDEKNPHPYRFVTLDRQ</sequence>
<keyword evidence="5 8" id="KW-0521">NADP</keyword>
<evidence type="ECO:0000256" key="9">
    <source>
        <dbReference type="RuleBase" id="RU004474"/>
    </source>
</evidence>